<dbReference type="Pfam" id="PF13855">
    <property type="entry name" value="LRR_8"/>
    <property type="match status" value="1"/>
</dbReference>
<feature type="transmembrane region" description="Helical" evidence="4">
    <location>
        <begin position="1032"/>
        <end position="1057"/>
    </location>
</feature>
<dbReference type="SUPFAM" id="SSF52058">
    <property type="entry name" value="L domain-like"/>
    <property type="match status" value="1"/>
</dbReference>
<keyword evidence="1" id="KW-0433">Leucine-rich repeat</keyword>
<dbReference type="InterPro" id="IPR052595">
    <property type="entry name" value="LRRC69/RLP"/>
</dbReference>
<dbReference type="PANTHER" id="PTHR48057:SF18">
    <property type="entry name" value="REPEAT RECEPTOR-LIKE PROTEIN KINASE FAMILY PROTEIN, PUTATIVE-RELATED"/>
    <property type="match status" value="1"/>
</dbReference>
<keyword evidence="4" id="KW-0472">Membrane</keyword>
<dbReference type="InterPro" id="IPR003591">
    <property type="entry name" value="Leu-rich_rpt_typical-subtyp"/>
</dbReference>
<evidence type="ECO:0000256" key="4">
    <source>
        <dbReference type="SAM" id="Phobius"/>
    </source>
</evidence>
<sequence length="1402" mass="153127">MLSAPCRQAHGLRRHHRLWRNVTSLDSRAALLRLYAELDGPNWYDNSGWNQPDSDPCCYLIADGSCVSWFGVQCYNITILAPNLKYDPPFVVDGIFINANGLKGELTSTICEISWFLNELALVDMPITGSLPSCIAHLPNLHFLYVSSLHFDPAPLPPWIGSMHLIGLSLASNSFYGPIPHEYEALAQTALNVFDLSGNNINGTLPAWIDDLRCVSLISLRSNDLTGGIRGGIFRAPFIALVDFSQNMLTGTVPDTFSATSFLGTLDLSFNSLNGSIPPSLGVALQATAMNVTLTENNLVSGLDVLFLPGSRAVTIDVSANDLRGSLPHHMDNAVNLTSLILRANALNGTIPSCLGKLHKLRVLDLSDNVFSAIDPNWRIYDMNSLDFLSLRHNMLSTAPPLFFLNAGRDANGNLFCSWVSPLTFVDLSSNPFSTFGAPSPVSTRGGEWQAVWDDAVAVRGVGALPHVMGAAEPFITASRHNGMYTISELFQSLVVSSLPNSQTLVSCILTAGAVNNRLQTLVLSDLGIEGELPSLLFSAFPSLSHLDLSHNRISSKLPSSSVVYPFYLPYPLEYLNLANNSLTGDIPLIFGLALESNLRYFSLVNNNMTAESGQLPSFLVPTYDSQLDFTDQHYYCPSIQDQNLRSTVLVDPTYYRRSLCRCAQGYFGRVLEDGSGCKPTYSYCQNSRECVLRSNAAFSNVVAPLRGYWPAPALDNATLFIRCSDVPQLDDTIACNPLGPNDQRSALDEFAKGVQCKPRPDGPGLSCSPPTSVCRPGSEGRLCSVCSDDYYMSPQGCIPCPLSHQSLGWTVISILATLIVVVVALQLRSQETSGHRLKLRRQFHEARSIRGFFSTFWPEMTQVFLLWVLIPVALTPYDLDGNASAFIYSSVFFYMIYSLLRKSIPLDRAARHAAERETRTRSSDMRAPLLGSLNAPRAGGSARSSAADPNKSMGGFLGDTPVRDVQQVLAVSQGLFKSFLVFFQTLAVITGTVLPPTETLSYLVEFNNLVITSLRNKCRFPSFHYQSGFAVIMWVPVVVAILLLIARCVSSLWFAVGKLREAWSARGSTDASTRRNVASARQAMRASAMGQTLFSTGVLTLYILYFPLLVSYFSLFSCSSDPLTGVSYLRAAPYIRCWGGDVWLSMIIVGSTLMGVYTLALFAIFGRFQRHKRLGRLNHIDVRTKYSILYDSYRPGAAGFELILTARRIAIAAVVGVAPVTSAFTAVNVVFILAGALGIQGWLAPFNTSLGNLMETISLVALLCIYILSRSILRLFSSNDTAAVDLDGNVEVNTLVSLVQSLSFFTILLYWFFGTLPFLRLIPFIRKRNLRIMRRLGLGVHYDSNAASPALRSGATVVGAGIRNSYHAATDEAASSELGDVNGMPVVVAKSAVDTEPQGCL</sequence>
<feature type="transmembrane region" description="Helical" evidence="4">
    <location>
        <begin position="849"/>
        <end position="871"/>
    </location>
</feature>
<evidence type="ECO:0000313" key="7">
    <source>
        <dbReference type="Proteomes" id="UP000054408"/>
    </source>
</evidence>
<protein>
    <recommendedName>
        <fullName evidence="5">Leucine-rich repeat-containing N-terminal plant-type domain-containing protein</fullName>
    </recommendedName>
</protein>
<dbReference type="GeneID" id="25568122"/>
<feature type="transmembrane region" description="Helical" evidence="4">
    <location>
        <begin position="1225"/>
        <end position="1245"/>
    </location>
</feature>
<feature type="transmembrane region" description="Helical" evidence="4">
    <location>
        <begin position="883"/>
        <end position="901"/>
    </location>
</feature>
<keyword evidence="7" id="KW-1185">Reference proteome</keyword>
<dbReference type="Proteomes" id="UP000054408">
    <property type="component" value="Unassembled WGS sequence"/>
</dbReference>
<keyword evidence="4" id="KW-1133">Transmembrane helix</keyword>
<reference evidence="6 7" key="1">
    <citation type="submission" date="2010-05" db="EMBL/GenBank/DDBJ databases">
        <title>The Genome Sequence of Thecamonas trahens ATCC 50062.</title>
        <authorList>
            <consortium name="The Broad Institute Genome Sequencing Platform"/>
            <person name="Russ C."/>
            <person name="Cuomo C."/>
            <person name="Shea T."/>
            <person name="Young S.K."/>
            <person name="Zeng Q."/>
            <person name="Koehrsen M."/>
            <person name="Haas B."/>
            <person name="Borodovsky M."/>
            <person name="Guigo R."/>
            <person name="Alvarado L."/>
            <person name="Berlin A."/>
            <person name="Bochicchio J."/>
            <person name="Borenstein D."/>
            <person name="Chapman S."/>
            <person name="Chen Z."/>
            <person name="Freedman E."/>
            <person name="Gellesch M."/>
            <person name="Goldberg J."/>
            <person name="Griggs A."/>
            <person name="Gujja S."/>
            <person name="Heilman E."/>
            <person name="Heiman D."/>
            <person name="Hepburn T."/>
            <person name="Howarth C."/>
            <person name="Jen D."/>
            <person name="Larson L."/>
            <person name="Mehta T."/>
            <person name="Park D."/>
            <person name="Pearson M."/>
            <person name="Roberts A."/>
            <person name="Saif S."/>
            <person name="Shenoy N."/>
            <person name="Sisk P."/>
            <person name="Stolte C."/>
            <person name="Sykes S."/>
            <person name="Thomson T."/>
            <person name="Walk T."/>
            <person name="White J."/>
            <person name="Yandava C."/>
            <person name="Burger G."/>
            <person name="Gray M.W."/>
            <person name="Holland P.W.H."/>
            <person name="King N."/>
            <person name="Lang F.B.F."/>
            <person name="Roger A.J."/>
            <person name="Ruiz-Trillo I."/>
            <person name="Lander E."/>
            <person name="Nusbaum C."/>
        </authorList>
    </citation>
    <scope>NUCLEOTIDE SEQUENCE [LARGE SCALE GENOMIC DNA]</scope>
    <source>
        <strain evidence="6 7">ATCC 50062</strain>
    </source>
</reference>
<dbReference type="PANTHER" id="PTHR48057">
    <property type="entry name" value="LEUCINE-RICH REPEAT SERINE/THREONINE-PROTEIN KINASE 1"/>
    <property type="match status" value="1"/>
</dbReference>
<evidence type="ECO:0000259" key="5">
    <source>
        <dbReference type="Pfam" id="PF08263"/>
    </source>
</evidence>
<feature type="region of interest" description="Disordered" evidence="3">
    <location>
        <begin position="916"/>
        <end position="950"/>
    </location>
</feature>
<dbReference type="OrthoDB" id="676979at2759"/>
<evidence type="ECO:0000256" key="1">
    <source>
        <dbReference type="ARBA" id="ARBA00022614"/>
    </source>
</evidence>
<dbReference type="InterPro" id="IPR013210">
    <property type="entry name" value="LRR_N_plant-typ"/>
</dbReference>
<dbReference type="PROSITE" id="PS51450">
    <property type="entry name" value="LRR"/>
    <property type="match status" value="2"/>
</dbReference>
<dbReference type="EMBL" id="GL349485">
    <property type="protein sequence ID" value="KNC54056.1"/>
    <property type="molecule type" value="Genomic_DNA"/>
</dbReference>
<dbReference type="RefSeq" id="XP_013754067.1">
    <property type="nucleotide sequence ID" value="XM_013898613.1"/>
</dbReference>
<proteinExistence type="predicted"/>
<feature type="compositionally biased region" description="Low complexity" evidence="3">
    <location>
        <begin position="938"/>
        <end position="948"/>
    </location>
</feature>
<keyword evidence="2" id="KW-0677">Repeat</keyword>
<evidence type="ECO:0000256" key="2">
    <source>
        <dbReference type="ARBA" id="ARBA00022737"/>
    </source>
</evidence>
<feature type="transmembrane region" description="Helical" evidence="4">
    <location>
        <begin position="808"/>
        <end position="828"/>
    </location>
</feature>
<accession>A0A0L0DPV7</accession>
<feature type="transmembrane region" description="Helical" evidence="4">
    <location>
        <begin position="1303"/>
        <end position="1326"/>
    </location>
</feature>
<dbReference type="eggNOG" id="ENOG502R960">
    <property type="taxonomic scope" value="Eukaryota"/>
</dbReference>
<feature type="domain" description="Leucine-rich repeat-containing N-terminal plant-type" evidence="5">
    <location>
        <begin position="27"/>
        <end position="74"/>
    </location>
</feature>
<dbReference type="Gene3D" id="3.80.10.10">
    <property type="entry name" value="Ribonuclease Inhibitor"/>
    <property type="match status" value="4"/>
</dbReference>
<feature type="transmembrane region" description="Helical" evidence="4">
    <location>
        <begin position="1257"/>
        <end position="1277"/>
    </location>
</feature>
<dbReference type="Pfam" id="PF08263">
    <property type="entry name" value="LRRNT_2"/>
    <property type="match status" value="1"/>
</dbReference>
<evidence type="ECO:0000313" key="6">
    <source>
        <dbReference type="EMBL" id="KNC54056.1"/>
    </source>
</evidence>
<feature type="transmembrane region" description="Helical" evidence="4">
    <location>
        <begin position="1143"/>
        <end position="1167"/>
    </location>
</feature>
<keyword evidence="4" id="KW-0812">Transmembrane</keyword>
<feature type="compositionally biased region" description="Basic and acidic residues" evidence="3">
    <location>
        <begin position="916"/>
        <end position="925"/>
    </location>
</feature>
<feature type="transmembrane region" description="Helical" evidence="4">
    <location>
        <begin position="976"/>
        <end position="995"/>
    </location>
</feature>
<name>A0A0L0DPV7_THETB</name>
<feature type="transmembrane region" description="Helical" evidence="4">
    <location>
        <begin position="1094"/>
        <end position="1116"/>
    </location>
</feature>
<dbReference type="Pfam" id="PF00560">
    <property type="entry name" value="LRR_1"/>
    <property type="match status" value="4"/>
</dbReference>
<dbReference type="SMART" id="SM00369">
    <property type="entry name" value="LRR_TYP"/>
    <property type="match status" value="3"/>
</dbReference>
<evidence type="ECO:0000256" key="3">
    <source>
        <dbReference type="SAM" id="MobiDB-lite"/>
    </source>
</evidence>
<gene>
    <name evidence="6" type="ORF">AMSG_09719</name>
</gene>
<dbReference type="InterPro" id="IPR001611">
    <property type="entry name" value="Leu-rich_rpt"/>
</dbReference>
<dbReference type="InterPro" id="IPR032675">
    <property type="entry name" value="LRR_dom_sf"/>
</dbReference>
<organism evidence="6 7">
    <name type="scientific">Thecamonas trahens ATCC 50062</name>
    <dbReference type="NCBI Taxonomy" id="461836"/>
    <lineage>
        <taxon>Eukaryota</taxon>
        <taxon>Apusozoa</taxon>
        <taxon>Apusomonadida</taxon>
        <taxon>Apusomonadidae</taxon>
        <taxon>Thecamonas</taxon>
    </lineage>
</organism>